<evidence type="ECO:0000313" key="2">
    <source>
        <dbReference type="Proteomes" id="UP001374803"/>
    </source>
</evidence>
<protein>
    <submittedName>
        <fullName evidence="1">Uncharacterized protein</fullName>
    </submittedName>
</protein>
<sequence length="71" mass="7708">MDGRRAGLDLLVGAPRCTPWSPAGRHLGVRDGGDMLRVTVVLIRLLRPRAYASSMNPIVKFGDSLVELHGI</sequence>
<gene>
    <name evidence="1" type="ORF">LVJ94_21610</name>
</gene>
<dbReference type="Proteomes" id="UP001374803">
    <property type="component" value="Chromosome"/>
</dbReference>
<proteinExistence type="predicted"/>
<organism evidence="1 2">
    <name type="scientific">Pendulispora rubella</name>
    <dbReference type="NCBI Taxonomy" id="2741070"/>
    <lineage>
        <taxon>Bacteria</taxon>
        <taxon>Pseudomonadati</taxon>
        <taxon>Myxococcota</taxon>
        <taxon>Myxococcia</taxon>
        <taxon>Myxococcales</taxon>
        <taxon>Sorangiineae</taxon>
        <taxon>Pendulisporaceae</taxon>
        <taxon>Pendulispora</taxon>
    </lineage>
</organism>
<name>A0ABZ2LGD2_9BACT</name>
<dbReference type="RefSeq" id="WP_394839488.1">
    <property type="nucleotide sequence ID" value="NZ_CP089929.1"/>
</dbReference>
<reference evidence="1" key="1">
    <citation type="submission" date="2021-12" db="EMBL/GenBank/DDBJ databases">
        <title>Discovery of the Pendulisporaceae a myxobacterial family with distinct sporulation behavior and unique specialized metabolism.</title>
        <authorList>
            <person name="Garcia R."/>
            <person name="Popoff A."/>
            <person name="Bader C.D."/>
            <person name="Loehr J."/>
            <person name="Walesch S."/>
            <person name="Walt C."/>
            <person name="Boldt J."/>
            <person name="Bunk B."/>
            <person name="Haeckl F.J.F.P.J."/>
            <person name="Gunesch A.P."/>
            <person name="Birkelbach J."/>
            <person name="Nuebel U."/>
            <person name="Pietschmann T."/>
            <person name="Bach T."/>
            <person name="Mueller R."/>
        </authorList>
    </citation>
    <scope>NUCLEOTIDE SEQUENCE</scope>
    <source>
        <strain evidence="1">MSr11367</strain>
    </source>
</reference>
<accession>A0ABZ2LGD2</accession>
<evidence type="ECO:0000313" key="1">
    <source>
        <dbReference type="EMBL" id="WXB09815.1"/>
    </source>
</evidence>
<dbReference type="EMBL" id="CP089983">
    <property type="protein sequence ID" value="WXB09815.1"/>
    <property type="molecule type" value="Genomic_DNA"/>
</dbReference>
<keyword evidence="2" id="KW-1185">Reference proteome</keyword>